<dbReference type="Proteomes" id="UP000887540">
    <property type="component" value="Unplaced"/>
</dbReference>
<keyword evidence="4" id="KW-0479">Metal-binding</keyword>
<evidence type="ECO:0000256" key="7">
    <source>
        <dbReference type="ARBA" id="ARBA00022786"/>
    </source>
</evidence>
<evidence type="ECO:0000256" key="9">
    <source>
        <dbReference type="PROSITE-ProRule" id="PRU00175"/>
    </source>
</evidence>
<evidence type="ECO:0000256" key="4">
    <source>
        <dbReference type="ARBA" id="ARBA00022723"/>
    </source>
</evidence>
<dbReference type="InterPro" id="IPR044066">
    <property type="entry name" value="TRIAD_supradom"/>
</dbReference>
<dbReference type="PANTHER" id="PTHR11685">
    <property type="entry name" value="RBR FAMILY RING FINGER AND IBR DOMAIN-CONTAINING"/>
    <property type="match status" value="1"/>
</dbReference>
<feature type="domain" description="RING-type" evidence="11">
    <location>
        <begin position="167"/>
        <end position="361"/>
    </location>
</feature>
<keyword evidence="7" id="KW-0833">Ubl conjugation pathway</keyword>
<dbReference type="GO" id="GO:0016567">
    <property type="term" value="P:protein ubiquitination"/>
    <property type="evidence" value="ECO:0007669"/>
    <property type="project" value="InterPro"/>
</dbReference>
<sequence>MATEQILDYVNKIVVVPGRHVAIQTGPGLSVKDVILPGEFIQVEIKAKSILLGFQKHIQHWLKDIAPVSYHVKSSNDSSTIVIFEDKKLANDSYKKLPALFHAHGKTIDYDKFANTFAPPDLDQVGTSSDSPSSKACANIPAKPELLMSSIFVDEPALPPIVPNDYSIKTCSICYTDFHAHEFITLECGHSFCPMCIYNAILKGLELGKCSSKCLAAPECSLNLNWGHVDDFLQYNQHYKLCNGKDCTAVFMVDPTNEDHYRIRHCDTCDLDRCAACGFDPHPGEDCDTHRDKLINELNKGNIDRQMSQCLCANKQCRAPIEKQAGCNHVSCTQCGWHFCFHCLNFSARTSREVYDHLRLVHGGIGNELIPIPAPDLDPVQQQLRHDIKAAEKSLRRVLHRVRIPDSVDDDFNVKYENNKTYKVYRRYDQSTLTDKNDLIRMNYIENVSRLLENTRSEPQHRVRHVPYRIHKVTDNTDREFWKNFDMDEYLAAEKDRKANLTCELPAQTNEDGDEEPPFQRDVYLERFIGP</sequence>
<dbReference type="Gene3D" id="3.30.40.10">
    <property type="entry name" value="Zinc/RING finger domain, C3HC4 (zinc finger)"/>
    <property type="match status" value="1"/>
</dbReference>
<feature type="domain" description="RING-type" evidence="10">
    <location>
        <begin position="171"/>
        <end position="214"/>
    </location>
</feature>
<evidence type="ECO:0000313" key="12">
    <source>
        <dbReference type="Proteomes" id="UP000887540"/>
    </source>
</evidence>
<evidence type="ECO:0000259" key="10">
    <source>
        <dbReference type="PROSITE" id="PS50089"/>
    </source>
</evidence>
<evidence type="ECO:0000256" key="1">
    <source>
        <dbReference type="ARBA" id="ARBA00001798"/>
    </source>
</evidence>
<dbReference type="PROSITE" id="PS00518">
    <property type="entry name" value="ZF_RING_1"/>
    <property type="match status" value="1"/>
</dbReference>
<keyword evidence="12" id="KW-1185">Reference proteome</keyword>
<keyword evidence="8" id="KW-0862">Zinc</keyword>
<proteinExistence type="predicted"/>
<dbReference type="InterPro" id="IPR017907">
    <property type="entry name" value="Znf_RING_CS"/>
</dbReference>
<dbReference type="InterPro" id="IPR001841">
    <property type="entry name" value="Znf_RING"/>
</dbReference>
<dbReference type="EC" id="2.3.2.31" evidence="2"/>
<dbReference type="InterPro" id="IPR002867">
    <property type="entry name" value="IBR_dom"/>
</dbReference>
<evidence type="ECO:0000256" key="3">
    <source>
        <dbReference type="ARBA" id="ARBA00022679"/>
    </source>
</evidence>
<keyword evidence="5" id="KW-0677">Repeat</keyword>
<dbReference type="AlphaFoldDB" id="A0A914EQR0"/>
<evidence type="ECO:0000259" key="11">
    <source>
        <dbReference type="PROSITE" id="PS51873"/>
    </source>
</evidence>
<keyword evidence="3" id="KW-0808">Transferase</keyword>
<keyword evidence="6 9" id="KW-0863">Zinc-finger</keyword>
<comment type="catalytic activity">
    <reaction evidence="1">
        <text>[E2 ubiquitin-conjugating enzyme]-S-ubiquitinyl-L-cysteine + [acceptor protein]-L-lysine = [E2 ubiquitin-conjugating enzyme]-L-cysteine + [acceptor protein]-N(6)-ubiquitinyl-L-lysine.</text>
        <dbReference type="EC" id="2.3.2.31"/>
    </reaction>
</comment>
<evidence type="ECO:0000256" key="2">
    <source>
        <dbReference type="ARBA" id="ARBA00012251"/>
    </source>
</evidence>
<dbReference type="Pfam" id="PF01485">
    <property type="entry name" value="IBR"/>
    <property type="match status" value="1"/>
</dbReference>
<organism evidence="12 13">
    <name type="scientific">Acrobeloides nanus</name>
    <dbReference type="NCBI Taxonomy" id="290746"/>
    <lineage>
        <taxon>Eukaryota</taxon>
        <taxon>Metazoa</taxon>
        <taxon>Ecdysozoa</taxon>
        <taxon>Nematoda</taxon>
        <taxon>Chromadorea</taxon>
        <taxon>Rhabditida</taxon>
        <taxon>Tylenchina</taxon>
        <taxon>Cephalobomorpha</taxon>
        <taxon>Cephaloboidea</taxon>
        <taxon>Cephalobidae</taxon>
        <taxon>Acrobeloides</taxon>
    </lineage>
</organism>
<evidence type="ECO:0000313" key="13">
    <source>
        <dbReference type="WBParaSite" id="ACRNAN_scaffold9488.g15383.t1"/>
    </source>
</evidence>
<evidence type="ECO:0000256" key="5">
    <source>
        <dbReference type="ARBA" id="ARBA00022737"/>
    </source>
</evidence>
<dbReference type="InterPro" id="IPR013083">
    <property type="entry name" value="Znf_RING/FYVE/PHD"/>
</dbReference>
<reference evidence="13" key="1">
    <citation type="submission" date="2022-11" db="UniProtKB">
        <authorList>
            <consortium name="WormBaseParasite"/>
        </authorList>
    </citation>
    <scope>IDENTIFICATION</scope>
</reference>
<dbReference type="PROSITE" id="PS51873">
    <property type="entry name" value="TRIAD"/>
    <property type="match status" value="1"/>
</dbReference>
<dbReference type="WBParaSite" id="ACRNAN_scaffold9488.g15383.t1">
    <property type="protein sequence ID" value="ACRNAN_scaffold9488.g15383.t1"/>
    <property type="gene ID" value="ACRNAN_scaffold9488.g15383"/>
</dbReference>
<dbReference type="GO" id="GO:0008270">
    <property type="term" value="F:zinc ion binding"/>
    <property type="evidence" value="ECO:0007669"/>
    <property type="project" value="UniProtKB-KW"/>
</dbReference>
<dbReference type="GO" id="GO:0061630">
    <property type="term" value="F:ubiquitin protein ligase activity"/>
    <property type="evidence" value="ECO:0007669"/>
    <property type="project" value="UniProtKB-EC"/>
</dbReference>
<dbReference type="SUPFAM" id="SSF57850">
    <property type="entry name" value="RING/U-box"/>
    <property type="match status" value="2"/>
</dbReference>
<protein>
    <recommendedName>
        <fullName evidence="2">RBR-type E3 ubiquitin transferase</fullName>
        <ecNumber evidence="2">2.3.2.31</ecNumber>
    </recommendedName>
</protein>
<evidence type="ECO:0000256" key="6">
    <source>
        <dbReference type="ARBA" id="ARBA00022771"/>
    </source>
</evidence>
<dbReference type="Gene3D" id="1.20.120.1750">
    <property type="match status" value="1"/>
</dbReference>
<dbReference type="InterPro" id="IPR031127">
    <property type="entry name" value="E3_UB_ligase_RBR"/>
</dbReference>
<evidence type="ECO:0000256" key="8">
    <source>
        <dbReference type="ARBA" id="ARBA00022833"/>
    </source>
</evidence>
<dbReference type="PROSITE" id="PS50089">
    <property type="entry name" value="ZF_RING_2"/>
    <property type="match status" value="1"/>
</dbReference>
<accession>A0A914EQR0</accession>
<name>A0A914EQR0_9BILA</name>